<name>A0AAV2RBK4_MEGNR</name>
<protein>
    <submittedName>
        <fullName evidence="1">Uncharacterized protein</fullName>
    </submittedName>
</protein>
<evidence type="ECO:0000313" key="2">
    <source>
        <dbReference type="Proteomes" id="UP001497623"/>
    </source>
</evidence>
<gene>
    <name evidence="1" type="ORF">MNOR_LOCUS22016</name>
</gene>
<proteinExistence type="predicted"/>
<dbReference type="AlphaFoldDB" id="A0AAV2RBK4"/>
<accession>A0AAV2RBK4</accession>
<sequence length="103" mass="12011">DPTKWILPEDAIKIYVWIRPQDYDMAYSCQPNIGWEPEWKEHTQVDMPMSRAPGAMVNYTCEGELLEEGNETAPRDERSTEGSVTCDYNDEEKAYIWSKDVVF</sequence>
<evidence type="ECO:0000313" key="1">
    <source>
        <dbReference type="EMBL" id="CAL4120389.1"/>
    </source>
</evidence>
<keyword evidence="2" id="KW-1185">Reference proteome</keyword>
<dbReference type="EMBL" id="CAXKWB010018172">
    <property type="protein sequence ID" value="CAL4120389.1"/>
    <property type="molecule type" value="Genomic_DNA"/>
</dbReference>
<comment type="caution">
    <text evidence="1">The sequence shown here is derived from an EMBL/GenBank/DDBJ whole genome shotgun (WGS) entry which is preliminary data.</text>
</comment>
<feature type="non-terminal residue" evidence="1">
    <location>
        <position position="103"/>
    </location>
</feature>
<dbReference type="Proteomes" id="UP001497623">
    <property type="component" value="Unassembled WGS sequence"/>
</dbReference>
<feature type="non-terminal residue" evidence="1">
    <location>
        <position position="1"/>
    </location>
</feature>
<reference evidence="1 2" key="1">
    <citation type="submission" date="2024-05" db="EMBL/GenBank/DDBJ databases">
        <authorList>
            <person name="Wallberg A."/>
        </authorList>
    </citation>
    <scope>NUCLEOTIDE SEQUENCE [LARGE SCALE GENOMIC DNA]</scope>
</reference>
<organism evidence="1 2">
    <name type="scientific">Meganyctiphanes norvegica</name>
    <name type="common">Northern krill</name>
    <name type="synonym">Thysanopoda norvegica</name>
    <dbReference type="NCBI Taxonomy" id="48144"/>
    <lineage>
        <taxon>Eukaryota</taxon>
        <taxon>Metazoa</taxon>
        <taxon>Ecdysozoa</taxon>
        <taxon>Arthropoda</taxon>
        <taxon>Crustacea</taxon>
        <taxon>Multicrustacea</taxon>
        <taxon>Malacostraca</taxon>
        <taxon>Eumalacostraca</taxon>
        <taxon>Eucarida</taxon>
        <taxon>Euphausiacea</taxon>
        <taxon>Euphausiidae</taxon>
        <taxon>Meganyctiphanes</taxon>
    </lineage>
</organism>